<dbReference type="InterPro" id="IPR004360">
    <property type="entry name" value="Glyas_Fos-R_dOase_dom"/>
</dbReference>
<dbReference type="RefSeq" id="WP_377775049.1">
    <property type="nucleotide sequence ID" value="NZ_JBHUOQ010000004.1"/>
</dbReference>
<dbReference type="PROSITE" id="PS51819">
    <property type="entry name" value="VOC"/>
    <property type="match status" value="1"/>
</dbReference>
<dbReference type="SUPFAM" id="SSF54593">
    <property type="entry name" value="Glyoxalase/Bleomycin resistance protein/Dihydroxybiphenyl dioxygenase"/>
    <property type="match status" value="1"/>
</dbReference>
<evidence type="ECO:0000313" key="2">
    <source>
        <dbReference type="EMBL" id="MFD2831124.1"/>
    </source>
</evidence>
<dbReference type="InterPro" id="IPR029068">
    <property type="entry name" value="Glyas_Bleomycin-R_OHBP_Dase"/>
</dbReference>
<gene>
    <name evidence="2" type="ORF">ACFSX4_11680</name>
</gene>
<dbReference type="PANTHER" id="PTHR36437:SF2">
    <property type="entry name" value="GLYOXALASE_BLEOMYCIN RESISTANCE PROTEIN_DIOXYGENASE"/>
    <property type="match status" value="1"/>
</dbReference>
<dbReference type="PANTHER" id="PTHR36437">
    <property type="entry name" value="GLYOXALASE/BLEOMYCIN RESISTANCE PROTEIN/DIOXYGENASE"/>
    <property type="match status" value="1"/>
</dbReference>
<evidence type="ECO:0000313" key="3">
    <source>
        <dbReference type="Proteomes" id="UP001597519"/>
    </source>
</evidence>
<dbReference type="Pfam" id="PF00903">
    <property type="entry name" value="Glyoxalase"/>
    <property type="match status" value="1"/>
</dbReference>
<feature type="domain" description="VOC" evidence="1">
    <location>
        <begin position="4"/>
        <end position="125"/>
    </location>
</feature>
<evidence type="ECO:0000259" key="1">
    <source>
        <dbReference type="PROSITE" id="PS51819"/>
    </source>
</evidence>
<comment type="caution">
    <text evidence="2">The sequence shown here is derived from an EMBL/GenBank/DDBJ whole genome shotgun (WGS) entry which is preliminary data.</text>
</comment>
<accession>A0ABW5WYE1</accession>
<sequence length="126" mass="14297">MIKALGQVMLYVEDQEQSVKFWTDKLGFTVISTDELMEGYRSVEVAAGKNSETSIVIFDKAFIKKYSPELNLGTPSLMFKADNIDELYEEYQKKGINVGEKSEYPFGKVFNFSDDEGNYFAVSNEA</sequence>
<proteinExistence type="predicted"/>
<reference evidence="3" key="1">
    <citation type="journal article" date="2019" name="Int. J. Syst. Evol. Microbiol.">
        <title>The Global Catalogue of Microorganisms (GCM) 10K type strain sequencing project: providing services to taxonomists for standard genome sequencing and annotation.</title>
        <authorList>
            <consortium name="The Broad Institute Genomics Platform"/>
            <consortium name="The Broad Institute Genome Sequencing Center for Infectious Disease"/>
            <person name="Wu L."/>
            <person name="Ma J."/>
        </authorList>
    </citation>
    <scope>NUCLEOTIDE SEQUENCE [LARGE SCALE GENOMIC DNA]</scope>
    <source>
        <strain evidence="3">KCTC 33575</strain>
    </source>
</reference>
<organism evidence="2 3">
    <name type="scientific">Corticicoccus populi</name>
    <dbReference type="NCBI Taxonomy" id="1812821"/>
    <lineage>
        <taxon>Bacteria</taxon>
        <taxon>Bacillati</taxon>
        <taxon>Bacillota</taxon>
        <taxon>Bacilli</taxon>
        <taxon>Bacillales</taxon>
        <taxon>Staphylococcaceae</taxon>
        <taxon>Corticicoccus</taxon>
    </lineage>
</organism>
<keyword evidence="3" id="KW-1185">Reference proteome</keyword>
<dbReference type="Gene3D" id="3.10.180.10">
    <property type="entry name" value="2,3-Dihydroxybiphenyl 1,2-Dioxygenase, domain 1"/>
    <property type="match status" value="1"/>
</dbReference>
<name>A0ABW5WYE1_9STAP</name>
<dbReference type="Proteomes" id="UP001597519">
    <property type="component" value="Unassembled WGS sequence"/>
</dbReference>
<dbReference type="InterPro" id="IPR037523">
    <property type="entry name" value="VOC_core"/>
</dbReference>
<protein>
    <submittedName>
        <fullName evidence="2">VOC family protein</fullName>
    </submittedName>
</protein>
<dbReference type="EMBL" id="JBHUOQ010000004">
    <property type="protein sequence ID" value="MFD2831124.1"/>
    <property type="molecule type" value="Genomic_DNA"/>
</dbReference>